<evidence type="ECO:0000256" key="2">
    <source>
        <dbReference type="ARBA" id="ARBA00022737"/>
    </source>
</evidence>
<dbReference type="InterPro" id="IPR001005">
    <property type="entry name" value="SANT/Myb"/>
</dbReference>
<evidence type="ECO:0000256" key="6">
    <source>
        <dbReference type="ARBA" id="ARBA00023242"/>
    </source>
</evidence>
<dbReference type="GO" id="GO:0005634">
    <property type="term" value="C:nucleus"/>
    <property type="evidence" value="ECO:0000318"/>
    <property type="project" value="GO_Central"/>
</dbReference>
<dbReference type="GO" id="GO:0000978">
    <property type="term" value="F:RNA polymerase II cis-regulatory region sequence-specific DNA binding"/>
    <property type="evidence" value="ECO:0000318"/>
    <property type="project" value="GO_Central"/>
</dbReference>
<keyword evidence="5" id="KW-0804">Transcription</keyword>
<dbReference type="InterPro" id="IPR009057">
    <property type="entry name" value="Homeodomain-like_sf"/>
</dbReference>
<dbReference type="GO" id="GO:0006355">
    <property type="term" value="P:regulation of DNA-templated transcription"/>
    <property type="evidence" value="ECO:0000318"/>
    <property type="project" value="GO_Central"/>
</dbReference>
<evidence type="ECO:0000256" key="7">
    <source>
        <dbReference type="SAM" id="MobiDB-lite"/>
    </source>
</evidence>
<protein>
    <submittedName>
        <fullName evidence="10">Myb domain protein</fullName>
    </submittedName>
</protein>
<dbReference type="SUPFAM" id="SSF46689">
    <property type="entry name" value="Homeodomain-like"/>
    <property type="match status" value="1"/>
</dbReference>
<keyword evidence="3" id="KW-0805">Transcription regulation</keyword>
<feature type="compositionally biased region" description="Polar residues" evidence="7">
    <location>
        <begin position="202"/>
        <end position="214"/>
    </location>
</feature>
<dbReference type="InterPro" id="IPR017930">
    <property type="entry name" value="Myb_dom"/>
</dbReference>
<dbReference type="SMART" id="SM00717">
    <property type="entry name" value="SANT"/>
    <property type="match status" value="2"/>
</dbReference>
<feature type="compositionally biased region" description="Polar residues" evidence="7">
    <location>
        <begin position="236"/>
        <end position="252"/>
    </location>
</feature>
<feature type="domain" description="Myb-like" evidence="8">
    <location>
        <begin position="30"/>
        <end position="76"/>
    </location>
</feature>
<accession>A0A1Y1HYK7</accession>
<dbReference type="PANTHER" id="PTHR45614:SF25">
    <property type="entry name" value="MYB PROTEIN"/>
    <property type="match status" value="1"/>
</dbReference>
<dbReference type="Proteomes" id="UP000054558">
    <property type="component" value="Unassembled WGS sequence"/>
</dbReference>
<evidence type="ECO:0000313" key="10">
    <source>
        <dbReference type="EMBL" id="GAQ81616.1"/>
    </source>
</evidence>
<dbReference type="PANTHER" id="PTHR45614">
    <property type="entry name" value="MYB PROTEIN-RELATED"/>
    <property type="match status" value="1"/>
</dbReference>
<dbReference type="CDD" id="cd00167">
    <property type="entry name" value="SANT"/>
    <property type="match status" value="2"/>
</dbReference>
<evidence type="ECO:0000256" key="5">
    <source>
        <dbReference type="ARBA" id="ARBA00023163"/>
    </source>
</evidence>
<comment type="subcellular location">
    <subcellularLocation>
        <location evidence="1">Nucleus</location>
    </subcellularLocation>
</comment>
<evidence type="ECO:0000256" key="4">
    <source>
        <dbReference type="ARBA" id="ARBA00023125"/>
    </source>
</evidence>
<feature type="region of interest" description="Disordered" evidence="7">
    <location>
        <begin position="436"/>
        <end position="525"/>
    </location>
</feature>
<dbReference type="OrthoDB" id="2143914at2759"/>
<feature type="domain" description="HTH myb-type" evidence="9">
    <location>
        <begin position="30"/>
        <end position="76"/>
    </location>
</feature>
<proteinExistence type="predicted"/>
<dbReference type="Gene3D" id="1.10.10.60">
    <property type="entry name" value="Homeodomain-like"/>
    <property type="match status" value="2"/>
</dbReference>
<sequence>MRATSCDLGVSYSPATLGPNSPTAGVKTPKSSWSPEEDRLLVELVRKHGAQSWSLIAKQIAGRSNKSCRLRWCNQLNPEVRKEPFTPDEDRALLAAHERHGNKWAAIAKELPGRTDNAIKNHWNSYLARKAPGAQRDLPGATPPAAESASREGRKGAAARSPSTKRVSQQWEGDRNLHKKIKSNDVASPNAPFDIFSPPPSELQNSTSPPQEASSGLPPPSPFHAHTSGHPPHSGFLTSFASLPPRSQSTSPEAEFSTRRPFSSAGDLASPRGFPWSRAHLPNGAHFVKPIRPQALRCQPESAALASVVMQFLPSFGAPPLPSESDSSGEPTDGSARRAELREHVIAEYLKLTTAMAKATAGASASYVLSNPSPTPSGFPHFLPFAAHPGIRLSPPHLPKSASTSHMAALELEPQRGFRKPRLDVLATPSAFAALSLGSPCGPPPAEEGPSGREEGGERCSPTKVGEADVAEAEEGARTDSGDEDEQEEKPRLKELRLMDMPDRRADALLEASHPMTPRRSPSPQ</sequence>
<keyword evidence="11" id="KW-1185">Reference proteome</keyword>
<evidence type="ECO:0000313" key="11">
    <source>
        <dbReference type="Proteomes" id="UP000054558"/>
    </source>
</evidence>
<evidence type="ECO:0000256" key="1">
    <source>
        <dbReference type="ARBA" id="ARBA00004123"/>
    </source>
</evidence>
<organism evidence="10 11">
    <name type="scientific">Klebsormidium nitens</name>
    <name type="common">Green alga</name>
    <name type="synonym">Ulothrix nitens</name>
    <dbReference type="NCBI Taxonomy" id="105231"/>
    <lineage>
        <taxon>Eukaryota</taxon>
        <taxon>Viridiplantae</taxon>
        <taxon>Streptophyta</taxon>
        <taxon>Klebsormidiophyceae</taxon>
        <taxon>Klebsormidiales</taxon>
        <taxon>Klebsormidiaceae</taxon>
        <taxon>Klebsormidium</taxon>
    </lineage>
</organism>
<name>A0A1Y1HYK7_KLENI</name>
<keyword evidence="6" id="KW-0539">Nucleus</keyword>
<feature type="compositionally biased region" description="Basic and acidic residues" evidence="7">
    <location>
        <begin position="489"/>
        <end position="508"/>
    </location>
</feature>
<dbReference type="PROSITE" id="PS51294">
    <property type="entry name" value="HTH_MYB"/>
    <property type="match status" value="2"/>
</dbReference>
<feature type="region of interest" description="Disordered" evidence="7">
    <location>
        <begin position="1"/>
        <end position="33"/>
    </location>
</feature>
<dbReference type="Pfam" id="PF00249">
    <property type="entry name" value="Myb_DNA-binding"/>
    <property type="match status" value="2"/>
</dbReference>
<dbReference type="EMBL" id="DF237034">
    <property type="protein sequence ID" value="GAQ81616.1"/>
    <property type="molecule type" value="Genomic_DNA"/>
</dbReference>
<feature type="compositionally biased region" description="Polar residues" evidence="7">
    <location>
        <begin position="161"/>
        <end position="171"/>
    </location>
</feature>
<feature type="compositionally biased region" description="Polar residues" evidence="7">
    <location>
        <begin position="18"/>
        <end position="33"/>
    </location>
</feature>
<keyword evidence="2" id="KW-0677">Repeat</keyword>
<dbReference type="GO" id="GO:0000981">
    <property type="term" value="F:DNA-binding transcription factor activity, RNA polymerase II-specific"/>
    <property type="evidence" value="ECO:0000318"/>
    <property type="project" value="GO_Central"/>
</dbReference>
<dbReference type="InterPro" id="IPR050560">
    <property type="entry name" value="MYB_TF"/>
</dbReference>
<dbReference type="FunFam" id="1.10.10.60:FF:000060">
    <property type="entry name" value="MYB transcription factor"/>
    <property type="match status" value="1"/>
</dbReference>
<evidence type="ECO:0000259" key="9">
    <source>
        <dbReference type="PROSITE" id="PS51294"/>
    </source>
</evidence>
<dbReference type="PROSITE" id="PS50090">
    <property type="entry name" value="MYB_LIKE"/>
    <property type="match status" value="2"/>
</dbReference>
<reference evidence="10 11" key="1">
    <citation type="journal article" date="2014" name="Nat. Commun.">
        <title>Klebsormidium flaccidum genome reveals primary factors for plant terrestrial adaptation.</title>
        <authorList>
            <person name="Hori K."/>
            <person name="Maruyama F."/>
            <person name="Fujisawa T."/>
            <person name="Togashi T."/>
            <person name="Yamamoto N."/>
            <person name="Seo M."/>
            <person name="Sato S."/>
            <person name="Yamada T."/>
            <person name="Mori H."/>
            <person name="Tajima N."/>
            <person name="Moriyama T."/>
            <person name="Ikeuchi M."/>
            <person name="Watanabe M."/>
            <person name="Wada H."/>
            <person name="Kobayashi K."/>
            <person name="Saito M."/>
            <person name="Masuda T."/>
            <person name="Sasaki-Sekimoto Y."/>
            <person name="Mashiguchi K."/>
            <person name="Awai K."/>
            <person name="Shimojima M."/>
            <person name="Masuda S."/>
            <person name="Iwai M."/>
            <person name="Nobusawa T."/>
            <person name="Narise T."/>
            <person name="Kondo S."/>
            <person name="Saito H."/>
            <person name="Sato R."/>
            <person name="Murakawa M."/>
            <person name="Ihara Y."/>
            <person name="Oshima-Yamada Y."/>
            <person name="Ohtaka K."/>
            <person name="Satoh M."/>
            <person name="Sonobe K."/>
            <person name="Ishii M."/>
            <person name="Ohtani R."/>
            <person name="Kanamori-Sato M."/>
            <person name="Honoki R."/>
            <person name="Miyazaki D."/>
            <person name="Mochizuki H."/>
            <person name="Umetsu J."/>
            <person name="Higashi K."/>
            <person name="Shibata D."/>
            <person name="Kamiya Y."/>
            <person name="Sato N."/>
            <person name="Nakamura Y."/>
            <person name="Tabata S."/>
            <person name="Ida S."/>
            <person name="Kurokawa K."/>
            <person name="Ohta H."/>
        </authorList>
    </citation>
    <scope>NUCLEOTIDE SEQUENCE [LARGE SCALE GENOMIC DNA]</scope>
    <source>
        <strain evidence="10 11">NIES-2285</strain>
    </source>
</reference>
<feature type="region of interest" description="Disordered" evidence="7">
    <location>
        <begin position="132"/>
        <end position="269"/>
    </location>
</feature>
<dbReference type="STRING" id="105231.A0A1Y1HYK7"/>
<evidence type="ECO:0000256" key="3">
    <source>
        <dbReference type="ARBA" id="ARBA00023015"/>
    </source>
</evidence>
<evidence type="ECO:0000259" key="8">
    <source>
        <dbReference type="PROSITE" id="PS50090"/>
    </source>
</evidence>
<keyword evidence="4" id="KW-0238">DNA-binding</keyword>
<gene>
    <name evidence="10" type="ORF">KFL_000850320</name>
</gene>
<feature type="domain" description="HTH myb-type" evidence="9">
    <location>
        <begin position="77"/>
        <end position="131"/>
    </location>
</feature>
<feature type="domain" description="Myb-like" evidence="8">
    <location>
        <begin position="77"/>
        <end position="127"/>
    </location>
</feature>
<dbReference type="AlphaFoldDB" id="A0A1Y1HYK7"/>